<dbReference type="RefSeq" id="WP_048619622.1">
    <property type="nucleotide sequence ID" value="NZ_CABMLM010000011.1"/>
</dbReference>
<gene>
    <name evidence="2" type="ORF">ACZ76_14850</name>
</gene>
<dbReference type="GeneID" id="61903157"/>
<sequence>MEGELIIDGQAVPLSENQETTTTETTMPEVTNTDAGESNSHGEEGLVAGSGEEDQPQEEYSLTVGEEEIPLHTDEEDIDGKPAPSWVKDLRKGFKEQQKENRELKRQLEQLQSKPVEQTSQQQSQVITKPTLESCDYDEELFDKQLTGWHESNTRAEQAKQQQVKQQQEWQTQFKQRVDAHQQRAKSLPVKDYAEMEEIVRAEMPDLHKEVLIHSADEGSELIAYALGKNPQLRQRIAAEKDPLRVAYQLGQLSAKVKLAPKAKQAAKPEPEIRGGAGNAKTDDFNKRCPGAVIE</sequence>
<feature type="compositionally biased region" description="Basic and acidic residues" evidence="1">
    <location>
        <begin position="88"/>
        <end position="108"/>
    </location>
</feature>
<feature type="region of interest" description="Disordered" evidence="1">
    <location>
        <begin position="261"/>
        <end position="295"/>
    </location>
</feature>
<dbReference type="Proteomes" id="UP000069914">
    <property type="component" value="Chromosome"/>
</dbReference>
<evidence type="ECO:0000313" key="3">
    <source>
        <dbReference type="Proteomes" id="UP000069914"/>
    </source>
</evidence>
<evidence type="ECO:0000313" key="2">
    <source>
        <dbReference type="EMBL" id="AKP34711.1"/>
    </source>
</evidence>
<feature type="compositionally biased region" description="Low complexity" evidence="1">
    <location>
        <begin position="159"/>
        <end position="170"/>
    </location>
</feature>
<keyword evidence="3" id="KW-1185">Reference proteome</keyword>
<accession>A0ABN4HD88</accession>
<feature type="region of interest" description="Disordered" evidence="1">
    <location>
        <begin position="1"/>
        <end position="131"/>
    </location>
</feature>
<feature type="compositionally biased region" description="Low complexity" evidence="1">
    <location>
        <begin position="19"/>
        <end position="33"/>
    </location>
</feature>
<evidence type="ECO:0000256" key="1">
    <source>
        <dbReference type="SAM" id="MobiDB-lite"/>
    </source>
</evidence>
<dbReference type="EMBL" id="CP011975">
    <property type="protein sequence ID" value="AKP34711.1"/>
    <property type="molecule type" value="Genomic_DNA"/>
</dbReference>
<protein>
    <submittedName>
        <fullName evidence="2">Phage capsid scaffolding protein</fullName>
    </submittedName>
</protein>
<feature type="compositionally biased region" description="Polar residues" evidence="1">
    <location>
        <begin position="109"/>
        <end position="128"/>
    </location>
</feature>
<name>A0ABN4HD88_YERAE</name>
<reference evidence="2 3" key="1">
    <citation type="journal article" date="2015" name="Genome Announc.">
        <title>De Novo Genome Sequence of Yersinia aleksiciae Y159T.</title>
        <authorList>
            <person name="Sprague L.D."/>
            <person name="Neubauer H."/>
        </authorList>
    </citation>
    <scope>NUCLEOTIDE SEQUENCE [LARGE SCALE GENOMIC DNA]</scope>
    <source>
        <strain evidence="2 3">159</strain>
    </source>
</reference>
<feature type="region of interest" description="Disordered" evidence="1">
    <location>
        <begin position="148"/>
        <end position="170"/>
    </location>
</feature>
<organism evidence="2 3">
    <name type="scientific">Yersinia aleksiciae</name>
    <dbReference type="NCBI Taxonomy" id="263819"/>
    <lineage>
        <taxon>Bacteria</taxon>
        <taxon>Pseudomonadati</taxon>
        <taxon>Pseudomonadota</taxon>
        <taxon>Gammaproteobacteria</taxon>
        <taxon>Enterobacterales</taxon>
        <taxon>Yersiniaceae</taxon>
        <taxon>Yersinia</taxon>
    </lineage>
</organism>
<proteinExistence type="predicted"/>